<dbReference type="InterPro" id="IPR050623">
    <property type="entry name" value="Glucan_succinyl_AcylTrfase"/>
</dbReference>
<feature type="transmembrane region" description="Helical" evidence="2">
    <location>
        <begin position="12"/>
        <end position="33"/>
    </location>
</feature>
<dbReference type="RefSeq" id="WP_165327626.1">
    <property type="nucleotide sequence ID" value="NZ_CP049109.1"/>
</dbReference>
<name>A0A6G6Y6T4_9SPHN</name>
<evidence type="ECO:0000313" key="4">
    <source>
        <dbReference type="EMBL" id="QIG80619.1"/>
    </source>
</evidence>
<dbReference type="PANTHER" id="PTHR36927:SF1">
    <property type="entry name" value="MDO-LIKE PROTEIN"/>
    <property type="match status" value="1"/>
</dbReference>
<reference evidence="4 5" key="1">
    <citation type="submission" date="2020-02" db="EMBL/GenBank/DDBJ databases">
        <authorList>
            <person name="Zheng R.K."/>
            <person name="Sun C.M."/>
        </authorList>
    </citation>
    <scope>NUCLEOTIDE SEQUENCE [LARGE SCALE GENOMIC DNA]</scope>
    <source>
        <strain evidence="5">zrk23</strain>
    </source>
</reference>
<feature type="transmembrane region" description="Helical" evidence="2">
    <location>
        <begin position="236"/>
        <end position="256"/>
    </location>
</feature>
<feature type="transmembrane region" description="Helical" evidence="2">
    <location>
        <begin position="132"/>
        <end position="153"/>
    </location>
</feature>
<dbReference type="Pfam" id="PF01757">
    <property type="entry name" value="Acyl_transf_3"/>
    <property type="match status" value="1"/>
</dbReference>
<organism evidence="4 5">
    <name type="scientific">Stakelama tenebrarum</name>
    <dbReference type="NCBI Taxonomy" id="2711215"/>
    <lineage>
        <taxon>Bacteria</taxon>
        <taxon>Pseudomonadati</taxon>
        <taxon>Pseudomonadota</taxon>
        <taxon>Alphaproteobacteria</taxon>
        <taxon>Sphingomonadales</taxon>
        <taxon>Sphingomonadaceae</taxon>
        <taxon>Stakelama</taxon>
    </lineage>
</organism>
<gene>
    <name evidence="4" type="ORF">G5C33_13050</name>
</gene>
<feature type="transmembrane region" description="Helical" evidence="2">
    <location>
        <begin position="321"/>
        <end position="342"/>
    </location>
</feature>
<dbReference type="KEGG" id="spzr:G5C33_13050"/>
<feature type="transmembrane region" description="Helical" evidence="2">
    <location>
        <begin position="53"/>
        <end position="72"/>
    </location>
</feature>
<dbReference type="InterPro" id="IPR002656">
    <property type="entry name" value="Acyl_transf_3_dom"/>
</dbReference>
<feature type="transmembrane region" description="Helical" evidence="2">
    <location>
        <begin position="84"/>
        <end position="102"/>
    </location>
</feature>
<proteinExistence type="predicted"/>
<dbReference type="EMBL" id="CP049109">
    <property type="protein sequence ID" value="QIG80619.1"/>
    <property type="molecule type" value="Genomic_DNA"/>
</dbReference>
<dbReference type="PANTHER" id="PTHR36927">
    <property type="entry name" value="BLR4337 PROTEIN"/>
    <property type="match status" value="1"/>
</dbReference>
<feature type="compositionally biased region" description="Basic and acidic residues" evidence="1">
    <location>
        <begin position="371"/>
        <end position="386"/>
    </location>
</feature>
<dbReference type="GO" id="GO:0016747">
    <property type="term" value="F:acyltransferase activity, transferring groups other than amino-acyl groups"/>
    <property type="evidence" value="ECO:0007669"/>
    <property type="project" value="InterPro"/>
</dbReference>
<feature type="domain" description="Acyltransferase 3" evidence="3">
    <location>
        <begin position="6"/>
        <end position="342"/>
    </location>
</feature>
<keyword evidence="2" id="KW-0812">Transmembrane</keyword>
<protein>
    <submittedName>
        <fullName evidence="4">Acyltransferase family protein</fullName>
    </submittedName>
</protein>
<evidence type="ECO:0000313" key="5">
    <source>
        <dbReference type="Proteomes" id="UP000501568"/>
    </source>
</evidence>
<sequence>MKQRQHDLDAVRAIFMLMGIPLHTVGNVSTLYSSDEFPFVFNLIPGSIQLFRMQGFFLIAGYFSAMLLSRMSARAFLLKRSQRLLPPLATGLLLVIPLRRLVDVLRQGEAEPLFPAWWSAIAEPRLYATGHLWFLLDLIYFTVAAAAACLLLGRPSKKASALKNAGSWKMGLIFFGIFLAVFLWEMLVAELDQALPELRSSRLAVSFALHYAPFFAMGIGLWCVPVLDERYREWSWFSFVIGGTMMFLSLKLPAFLPSQLIPVVRCLTTFFVIQVFLGAAYRWFSVDRRWVRYLVDASFTVYIIHLLIVQLLVWLLQSTSLNPWAMFSVVLFGTLLLSFAFWEICARSATLRYWWGGPPLAPEHRQKQRHQPGDPRNSETELQLER</sequence>
<dbReference type="AlphaFoldDB" id="A0A6G6Y6T4"/>
<dbReference type="Proteomes" id="UP000501568">
    <property type="component" value="Chromosome"/>
</dbReference>
<feature type="transmembrane region" description="Helical" evidence="2">
    <location>
        <begin position="262"/>
        <end position="281"/>
    </location>
</feature>
<feature type="transmembrane region" description="Helical" evidence="2">
    <location>
        <begin position="165"/>
        <end position="184"/>
    </location>
</feature>
<feature type="transmembrane region" description="Helical" evidence="2">
    <location>
        <begin position="293"/>
        <end position="315"/>
    </location>
</feature>
<keyword evidence="4" id="KW-0808">Transferase</keyword>
<keyword evidence="4" id="KW-0012">Acyltransferase</keyword>
<evidence type="ECO:0000256" key="2">
    <source>
        <dbReference type="SAM" id="Phobius"/>
    </source>
</evidence>
<evidence type="ECO:0000256" key="1">
    <source>
        <dbReference type="SAM" id="MobiDB-lite"/>
    </source>
</evidence>
<evidence type="ECO:0000259" key="3">
    <source>
        <dbReference type="Pfam" id="PF01757"/>
    </source>
</evidence>
<feature type="transmembrane region" description="Helical" evidence="2">
    <location>
        <begin position="204"/>
        <end position="224"/>
    </location>
</feature>
<keyword evidence="2" id="KW-0472">Membrane</keyword>
<keyword evidence="5" id="KW-1185">Reference proteome</keyword>
<feature type="region of interest" description="Disordered" evidence="1">
    <location>
        <begin position="362"/>
        <end position="386"/>
    </location>
</feature>
<keyword evidence="2" id="KW-1133">Transmembrane helix</keyword>
<accession>A0A6G6Y6T4</accession>